<feature type="coiled-coil region" evidence="1">
    <location>
        <begin position="622"/>
        <end position="684"/>
    </location>
</feature>
<feature type="coiled-coil region" evidence="1">
    <location>
        <begin position="334"/>
        <end position="451"/>
    </location>
</feature>
<evidence type="ECO:0000313" key="3">
    <source>
        <dbReference type="Proteomes" id="UP000187209"/>
    </source>
</evidence>
<keyword evidence="1" id="KW-0175">Coiled coil</keyword>
<comment type="caution">
    <text evidence="2">The sequence shown here is derived from an EMBL/GenBank/DDBJ whole genome shotgun (WGS) entry which is preliminary data.</text>
</comment>
<proteinExistence type="predicted"/>
<keyword evidence="3" id="KW-1185">Reference proteome</keyword>
<gene>
    <name evidence="2" type="ORF">SteCoe_28426</name>
</gene>
<sequence>MVTKDSLNQVLEKHLSENPNLLNSAIGNDIVLFFGKQGCGKSTIINFLTDSKIAANDEGHIILTDPNDPFALKINSTGETETQLPRFARKNNLLFYEIPSFCHEKNSPECFINACLIKHIVESSNSVRLVFILSQDELSAEKGKSLKEINILTKKLFPNNDPDKFNILILSKSEPRKIKQKFMSFLQSKSDQAILASWINIGKLFKMSHPEDGEIDYQDRQEILDGINSINPQSIKNVNIDFLYTITNDNIIKGLYAEELASACISLVDQKLSESIEPVEKKNYVTNRLSLEILPKIETTPLLFLMKPATKNLFKNVYDDWNSRVLPMLVGHKIEKLDKEIEEMKDNELAGKRENVDVEVGKINKEEVEIRINEEVEAEKNTKDVEIRIYEKEVEKNNQEDLEIRIHEKEVGKNNREDLEIRIHEKEVEKNNQEDLEIRIHEKEVEKINQEVLETRIYEKEVEKISQEVVETRIHEKEVEKINQEVLETRIYEKDVKKINQEDVKTRIYEKEVEKINQEDLETRIYEKEVEKNNQKVVETKIHEGEKIENMSQEVVRTRMHEGEEVEKTNQEVLGTRIHEKKENEKINPVDVGTIMLEKISQEEEIKIEETKIKDEDETKKLKTGENSIENEQDLMMRQEEDYEIIEKEEEKEEEKKIVDNMKHNKTDQVLNQFESEYENLAKQAKQDPSFYTQTLSFILKQKITILNFHHNMTIFLSNDKEGKDRIAEGKKKSEERSFFTIEVSNKGFMLKNKKFNEYLFVTKNYRYFGNRIVEGNSKINDRSYFDIILMKNGYVIKNKNTNEFLFLSDKEYGGDKVLSSNPNLTERSFFNLVKN</sequence>
<organism evidence="2 3">
    <name type="scientific">Stentor coeruleus</name>
    <dbReference type="NCBI Taxonomy" id="5963"/>
    <lineage>
        <taxon>Eukaryota</taxon>
        <taxon>Sar</taxon>
        <taxon>Alveolata</taxon>
        <taxon>Ciliophora</taxon>
        <taxon>Postciliodesmatophora</taxon>
        <taxon>Heterotrichea</taxon>
        <taxon>Heterotrichida</taxon>
        <taxon>Stentoridae</taxon>
        <taxon>Stentor</taxon>
    </lineage>
</organism>
<accession>A0A1R2B8A3</accession>
<protein>
    <submittedName>
        <fullName evidence="2">Uncharacterized protein</fullName>
    </submittedName>
</protein>
<dbReference type="EMBL" id="MPUH01000856">
    <property type="protein sequence ID" value="OMJ72999.1"/>
    <property type="molecule type" value="Genomic_DNA"/>
</dbReference>
<evidence type="ECO:0000256" key="1">
    <source>
        <dbReference type="SAM" id="Coils"/>
    </source>
</evidence>
<reference evidence="2 3" key="1">
    <citation type="submission" date="2016-11" db="EMBL/GenBank/DDBJ databases">
        <title>The macronuclear genome of Stentor coeruleus: a giant cell with tiny introns.</title>
        <authorList>
            <person name="Slabodnick M."/>
            <person name="Ruby J.G."/>
            <person name="Reiff S.B."/>
            <person name="Swart E.C."/>
            <person name="Gosai S."/>
            <person name="Prabakaran S."/>
            <person name="Witkowska E."/>
            <person name="Larue G.E."/>
            <person name="Fisher S."/>
            <person name="Freeman R.M."/>
            <person name="Gunawardena J."/>
            <person name="Chu W."/>
            <person name="Stover N.A."/>
            <person name="Gregory B.D."/>
            <person name="Nowacki M."/>
            <person name="Derisi J."/>
            <person name="Roy S.W."/>
            <person name="Marshall W.F."/>
            <person name="Sood P."/>
        </authorList>
    </citation>
    <scope>NUCLEOTIDE SEQUENCE [LARGE SCALE GENOMIC DNA]</scope>
    <source>
        <strain evidence="2">WM001</strain>
    </source>
</reference>
<dbReference type="Proteomes" id="UP000187209">
    <property type="component" value="Unassembled WGS sequence"/>
</dbReference>
<dbReference type="AlphaFoldDB" id="A0A1R2B8A3"/>
<name>A0A1R2B8A3_9CILI</name>
<evidence type="ECO:0000313" key="2">
    <source>
        <dbReference type="EMBL" id="OMJ72999.1"/>
    </source>
</evidence>